<dbReference type="OrthoDB" id="1916346at2759"/>
<dbReference type="PANTHER" id="PTHR31672">
    <property type="entry name" value="BNACNNG10540D PROTEIN"/>
    <property type="match status" value="1"/>
</dbReference>
<dbReference type="Proteomes" id="UP000030689">
    <property type="component" value="Unassembled WGS sequence"/>
</dbReference>
<dbReference type="PANTHER" id="PTHR31672:SF13">
    <property type="entry name" value="F-BOX PROTEIN CPR30-LIKE"/>
    <property type="match status" value="1"/>
</dbReference>
<dbReference type="Gene3D" id="1.20.1280.50">
    <property type="match status" value="1"/>
</dbReference>
<dbReference type="Pfam" id="PF00646">
    <property type="entry name" value="F-box"/>
    <property type="match status" value="1"/>
</dbReference>
<dbReference type="InterPro" id="IPR036047">
    <property type="entry name" value="F-box-like_dom_sf"/>
</dbReference>
<dbReference type="KEGG" id="eus:EUTSA_v10015452mg"/>
<proteinExistence type="predicted"/>
<dbReference type="AlphaFoldDB" id="V4LJ45"/>
<dbReference type="NCBIfam" id="TIGR01640">
    <property type="entry name" value="F_box_assoc_1"/>
    <property type="match status" value="1"/>
</dbReference>
<dbReference type="EMBL" id="KI517464">
    <property type="protein sequence ID" value="ESQ42462.1"/>
    <property type="molecule type" value="Genomic_DNA"/>
</dbReference>
<dbReference type="InterPro" id="IPR017451">
    <property type="entry name" value="F-box-assoc_interact_dom"/>
</dbReference>
<evidence type="ECO:0000313" key="3">
    <source>
        <dbReference type="Proteomes" id="UP000030689"/>
    </source>
</evidence>
<evidence type="ECO:0000259" key="1">
    <source>
        <dbReference type="PROSITE" id="PS50181"/>
    </source>
</evidence>
<accession>V4LJ45</accession>
<name>V4LJ45_EUTSA</name>
<gene>
    <name evidence="2" type="ORF">EUTSA_v10015452mg</name>
</gene>
<dbReference type="InterPro" id="IPR050796">
    <property type="entry name" value="SCF_F-box_component"/>
</dbReference>
<dbReference type="Gramene" id="ESQ42462">
    <property type="protein sequence ID" value="ESQ42462"/>
    <property type="gene ID" value="EUTSA_v10015452mg"/>
</dbReference>
<evidence type="ECO:0000313" key="2">
    <source>
        <dbReference type="EMBL" id="ESQ42462.1"/>
    </source>
</evidence>
<dbReference type="OMA" id="VFELDEC"/>
<dbReference type="SUPFAM" id="SSF50965">
    <property type="entry name" value="Galactose oxidase, central domain"/>
    <property type="match status" value="1"/>
</dbReference>
<dbReference type="SMART" id="SM00256">
    <property type="entry name" value="FBOX"/>
    <property type="match status" value="1"/>
</dbReference>
<feature type="domain" description="F-box" evidence="1">
    <location>
        <begin position="1"/>
        <end position="47"/>
    </location>
</feature>
<dbReference type="InterPro" id="IPR011043">
    <property type="entry name" value="Gal_Oxase/kelch_b-propeller"/>
</dbReference>
<sequence length="406" mass="46800">MTSISDLPGDLLGEILSKVVLTSLRAVRLTCKRWNSLSKYHIFGKEATRNQFLGFMMIDYKVCSMRLDFQGNNLVYSSIKQVSLPDQVQISISEIFHCGGLLLCVAKYHSRLLVWNPYLGQTRWVFSRTGTDFHIGDNYSLGHDNNNNHLNHKILKVFNGCDDTTKKHFYGFEIYDLNSNSWRLLDVKTKWDLDWMIQCRVILKGNTYFLAQDPKRLIDNFLLCFDFTQERFGPPLTLPFSSSGMYSSTLSCTREDQLAVLHQRLKPGRYTLFEIWVTTKIETKALSWSKLFKVAIDSPVALASSGFPSCFNTGSFFFDEEKKVAVVTDLYGYVKPQHFRKAYIISNDGCFKCLNIGQVLNLPIPDVLEQDDSLPLYMRGVQRQDPTWLLFLFMFQVLVQVQLPIK</sequence>
<dbReference type="SUPFAM" id="SSF81383">
    <property type="entry name" value="F-box domain"/>
    <property type="match status" value="1"/>
</dbReference>
<dbReference type="Pfam" id="PF07734">
    <property type="entry name" value="FBA_1"/>
    <property type="match status" value="1"/>
</dbReference>
<dbReference type="InterPro" id="IPR001810">
    <property type="entry name" value="F-box_dom"/>
</dbReference>
<protein>
    <recommendedName>
        <fullName evidence="1">F-box domain-containing protein</fullName>
    </recommendedName>
</protein>
<keyword evidence="3" id="KW-1185">Reference proteome</keyword>
<dbReference type="PROSITE" id="PS50181">
    <property type="entry name" value="FBOX"/>
    <property type="match status" value="1"/>
</dbReference>
<organism evidence="2 3">
    <name type="scientific">Eutrema salsugineum</name>
    <name type="common">Saltwater cress</name>
    <name type="synonym">Sisymbrium salsugineum</name>
    <dbReference type="NCBI Taxonomy" id="72664"/>
    <lineage>
        <taxon>Eukaryota</taxon>
        <taxon>Viridiplantae</taxon>
        <taxon>Streptophyta</taxon>
        <taxon>Embryophyta</taxon>
        <taxon>Tracheophyta</taxon>
        <taxon>Spermatophyta</taxon>
        <taxon>Magnoliopsida</taxon>
        <taxon>eudicotyledons</taxon>
        <taxon>Gunneridae</taxon>
        <taxon>Pentapetalae</taxon>
        <taxon>rosids</taxon>
        <taxon>malvids</taxon>
        <taxon>Brassicales</taxon>
        <taxon>Brassicaceae</taxon>
        <taxon>Eutremeae</taxon>
        <taxon>Eutrema</taxon>
    </lineage>
</organism>
<reference evidence="2 3" key="1">
    <citation type="journal article" date="2013" name="Front. Plant Sci.">
        <title>The Reference Genome of the Halophytic Plant Eutrema salsugineum.</title>
        <authorList>
            <person name="Yang R."/>
            <person name="Jarvis D.E."/>
            <person name="Chen H."/>
            <person name="Beilstein M.A."/>
            <person name="Grimwood J."/>
            <person name="Jenkins J."/>
            <person name="Shu S."/>
            <person name="Prochnik S."/>
            <person name="Xin M."/>
            <person name="Ma C."/>
            <person name="Schmutz J."/>
            <person name="Wing R.A."/>
            <person name="Mitchell-Olds T."/>
            <person name="Schumaker K.S."/>
            <person name="Wang X."/>
        </authorList>
    </citation>
    <scope>NUCLEOTIDE SEQUENCE [LARGE SCALE GENOMIC DNA]</scope>
</reference>
<dbReference type="InterPro" id="IPR006527">
    <property type="entry name" value="F-box-assoc_dom_typ1"/>
</dbReference>